<evidence type="ECO:0000313" key="3">
    <source>
        <dbReference type="Proteomes" id="UP000249794"/>
    </source>
</evidence>
<dbReference type="Proteomes" id="UP000249794">
    <property type="component" value="Unassembled WGS sequence"/>
</dbReference>
<dbReference type="InterPro" id="IPR007314">
    <property type="entry name" value="Cofac_haem-bd_dom"/>
</dbReference>
<protein>
    <submittedName>
        <fullName evidence="2">Iron-regulated protein</fullName>
    </submittedName>
</protein>
<reference evidence="2 3" key="2">
    <citation type="submission" date="2018-06" db="EMBL/GenBank/DDBJ databases">
        <title>Metagenomic assembly of (sub)arctic Cyanobacteria and their associated microbiome from non-axenic cultures.</title>
        <authorList>
            <person name="Baurain D."/>
        </authorList>
    </citation>
    <scope>NUCLEOTIDE SEQUENCE [LARGE SCALE GENOMIC DNA]</scope>
    <source>
        <strain evidence="2">ULC027bin1</strain>
    </source>
</reference>
<sequence>MNSDLKGLARVADKRYLGYLAAALLTWLLICAAPVHTAHASVQAAKAQAKDQSNFIQAEFIQVVYLAETHTDTADHRAQLEIVQALAEQAGLEDREVAIALEMFQRPFQPALDAYLAGEMTEAELIAQSEYETRWGYDWEFYAPILRYAKAEKIAAIALNTPTEITRKVANSGLSSLSPTDFADIPPLADIDIADLAYRTRMAEAFEAHGGVGNSTGFENFFAAQVLWDETMADRIVQQLIAEPAQQVIVLVGEGHVAYNQGIVSRVARRLPDVKQLSIRLMPIESEVEPGFADAVWFTSP</sequence>
<feature type="domain" description="Haem-binding uptake Tiki superfamily ChaN" evidence="1">
    <location>
        <begin position="62"/>
        <end position="267"/>
    </location>
</feature>
<proteinExistence type="predicted"/>
<evidence type="ECO:0000259" key="1">
    <source>
        <dbReference type="Pfam" id="PF04187"/>
    </source>
</evidence>
<dbReference type="Gene3D" id="3.40.50.11550">
    <property type="match status" value="1"/>
</dbReference>
<comment type="caution">
    <text evidence="2">The sequence shown here is derived from an EMBL/GenBank/DDBJ whole genome shotgun (WGS) entry which is preliminary data.</text>
</comment>
<evidence type="ECO:0000313" key="2">
    <source>
        <dbReference type="EMBL" id="PZO55436.1"/>
    </source>
</evidence>
<dbReference type="CDD" id="cd14727">
    <property type="entry name" value="ChanN-like"/>
    <property type="match status" value="1"/>
</dbReference>
<gene>
    <name evidence="2" type="ORF">DCF15_10475</name>
</gene>
<name>A0A2W4XE49_9CYAN</name>
<dbReference type="Pfam" id="PF04187">
    <property type="entry name" value="Cofac_haem_bdg"/>
    <property type="match status" value="1"/>
</dbReference>
<accession>A0A2W4XE49</accession>
<reference evidence="3" key="1">
    <citation type="submission" date="2018-04" db="EMBL/GenBank/DDBJ databases">
        <authorList>
            <person name="Cornet L."/>
        </authorList>
    </citation>
    <scope>NUCLEOTIDE SEQUENCE [LARGE SCALE GENOMIC DNA]</scope>
</reference>
<dbReference type="AlphaFoldDB" id="A0A2W4XE49"/>
<organism evidence="2 3">
    <name type="scientific">Phormidesmis priestleyi</name>
    <dbReference type="NCBI Taxonomy" id="268141"/>
    <lineage>
        <taxon>Bacteria</taxon>
        <taxon>Bacillati</taxon>
        <taxon>Cyanobacteriota</taxon>
        <taxon>Cyanophyceae</taxon>
        <taxon>Leptolyngbyales</taxon>
        <taxon>Leptolyngbyaceae</taxon>
        <taxon>Phormidesmis</taxon>
    </lineage>
</organism>
<dbReference type="EMBL" id="QBMP01000095">
    <property type="protein sequence ID" value="PZO55436.1"/>
    <property type="molecule type" value="Genomic_DNA"/>
</dbReference>
<dbReference type="SUPFAM" id="SSF159501">
    <property type="entry name" value="EreA/ChaN-like"/>
    <property type="match status" value="1"/>
</dbReference>